<dbReference type="PROSITE" id="PS51257">
    <property type="entry name" value="PROKAR_LIPOPROTEIN"/>
    <property type="match status" value="1"/>
</dbReference>
<keyword evidence="2" id="KW-1185">Reference proteome</keyword>
<proteinExistence type="predicted"/>
<evidence type="ECO:0000313" key="2">
    <source>
        <dbReference type="Proteomes" id="UP000799424"/>
    </source>
</evidence>
<protein>
    <submittedName>
        <fullName evidence="1">Uncharacterized protein</fullName>
    </submittedName>
</protein>
<dbReference type="AlphaFoldDB" id="A0A6A6ZCM5"/>
<dbReference type="EMBL" id="MU006252">
    <property type="protein sequence ID" value="KAF2818443.1"/>
    <property type="molecule type" value="Genomic_DNA"/>
</dbReference>
<organism evidence="1 2">
    <name type="scientific">Ophiobolus disseminans</name>
    <dbReference type="NCBI Taxonomy" id="1469910"/>
    <lineage>
        <taxon>Eukaryota</taxon>
        <taxon>Fungi</taxon>
        <taxon>Dikarya</taxon>
        <taxon>Ascomycota</taxon>
        <taxon>Pezizomycotina</taxon>
        <taxon>Dothideomycetes</taxon>
        <taxon>Pleosporomycetidae</taxon>
        <taxon>Pleosporales</taxon>
        <taxon>Pleosporineae</taxon>
        <taxon>Phaeosphaeriaceae</taxon>
        <taxon>Ophiobolus</taxon>
    </lineage>
</organism>
<dbReference type="Proteomes" id="UP000799424">
    <property type="component" value="Unassembled WGS sequence"/>
</dbReference>
<accession>A0A6A6ZCM5</accession>
<name>A0A6A6ZCM5_9PLEO</name>
<reference evidence="1" key="1">
    <citation type="journal article" date="2020" name="Stud. Mycol.">
        <title>101 Dothideomycetes genomes: a test case for predicting lifestyles and emergence of pathogens.</title>
        <authorList>
            <person name="Haridas S."/>
            <person name="Albert R."/>
            <person name="Binder M."/>
            <person name="Bloem J."/>
            <person name="Labutti K."/>
            <person name="Salamov A."/>
            <person name="Andreopoulos B."/>
            <person name="Baker S."/>
            <person name="Barry K."/>
            <person name="Bills G."/>
            <person name="Bluhm B."/>
            <person name="Cannon C."/>
            <person name="Castanera R."/>
            <person name="Culley D."/>
            <person name="Daum C."/>
            <person name="Ezra D."/>
            <person name="Gonzalez J."/>
            <person name="Henrissat B."/>
            <person name="Kuo A."/>
            <person name="Liang C."/>
            <person name="Lipzen A."/>
            <person name="Lutzoni F."/>
            <person name="Magnuson J."/>
            <person name="Mondo S."/>
            <person name="Nolan M."/>
            <person name="Ohm R."/>
            <person name="Pangilinan J."/>
            <person name="Park H.-J."/>
            <person name="Ramirez L."/>
            <person name="Alfaro M."/>
            <person name="Sun H."/>
            <person name="Tritt A."/>
            <person name="Yoshinaga Y."/>
            <person name="Zwiers L.-H."/>
            <person name="Turgeon B."/>
            <person name="Goodwin S."/>
            <person name="Spatafora J."/>
            <person name="Crous P."/>
            <person name="Grigoriev I."/>
        </authorList>
    </citation>
    <scope>NUCLEOTIDE SEQUENCE</scope>
    <source>
        <strain evidence="1">CBS 113818</strain>
    </source>
</reference>
<evidence type="ECO:0000313" key="1">
    <source>
        <dbReference type="EMBL" id="KAF2818443.1"/>
    </source>
</evidence>
<sequence>MEQLLRERTYRPLVAFVGIWGSCADDYFEEKVLPHLLEGATKSLPTIKFINHLCERSQPLSLSAVGIILAEFYP</sequence>
<gene>
    <name evidence="1" type="ORF">CC86DRAFT_375798</name>
</gene>